<keyword evidence="3" id="KW-0238">DNA-binding</keyword>
<evidence type="ECO:0000256" key="1">
    <source>
        <dbReference type="ARBA" id="ARBA00022723"/>
    </source>
</evidence>
<feature type="domain" description="Cas12f1-like TNB" evidence="4">
    <location>
        <begin position="372"/>
        <end position="436"/>
    </location>
</feature>
<dbReference type="Proteomes" id="UP001500604">
    <property type="component" value="Unassembled WGS sequence"/>
</dbReference>
<dbReference type="RefSeq" id="WP_345195143.1">
    <property type="nucleotide sequence ID" value="NZ_BAABFL010000130.1"/>
</dbReference>
<evidence type="ECO:0000256" key="3">
    <source>
        <dbReference type="ARBA" id="ARBA00023125"/>
    </source>
</evidence>
<evidence type="ECO:0000313" key="6">
    <source>
        <dbReference type="EMBL" id="GAA4649336.1"/>
    </source>
</evidence>
<dbReference type="Pfam" id="PF07282">
    <property type="entry name" value="Cas12f1-like_TNB"/>
    <property type="match status" value="1"/>
</dbReference>
<proteinExistence type="predicted"/>
<evidence type="ECO:0000313" key="7">
    <source>
        <dbReference type="Proteomes" id="UP001500604"/>
    </source>
</evidence>
<gene>
    <name evidence="6" type="ORF">GCM10023116_16100</name>
</gene>
<evidence type="ECO:0000259" key="4">
    <source>
        <dbReference type="Pfam" id="PF07282"/>
    </source>
</evidence>
<reference evidence="7" key="1">
    <citation type="journal article" date="2019" name="Int. J. Syst. Evol. Microbiol.">
        <title>The Global Catalogue of Microorganisms (GCM) 10K type strain sequencing project: providing services to taxonomists for standard genome sequencing and annotation.</title>
        <authorList>
            <consortium name="The Broad Institute Genomics Platform"/>
            <consortium name="The Broad Institute Genome Sequencing Center for Infectious Disease"/>
            <person name="Wu L."/>
            <person name="Ma J."/>
        </authorList>
    </citation>
    <scope>NUCLEOTIDE SEQUENCE [LARGE SCALE GENOMIC DNA]</scope>
    <source>
        <strain evidence="7">JCM 17805</strain>
    </source>
</reference>
<evidence type="ECO:0000259" key="5">
    <source>
        <dbReference type="Pfam" id="PF12323"/>
    </source>
</evidence>
<keyword evidence="1" id="KW-0479">Metal-binding</keyword>
<sequence length="450" mass="51240">MALTAFQTRVFPNNKQKSAFLSWAGFRRKAFNWALERCNAIKAEAENRKFPLKALGEIDKAFNAGKYPVNFEKKTRSLPLIGTGLHEWAREIPASIGQAAIKRDLKESWKRFFAGLSRPPKFQGRNRKKTFYLSNGDLKHEHISRADLQLRLPKGHGFVRLGDLPKNFEQSKLEGSTFSCCGDDRWYVSFTLDVPDDDYYVDHGKRKPVVGVDIGITRYAALSNGEIFLAPEKMKTLNKRIEALQRQISKNDRRRVLAVVYKCDRCRGKGINGRSDSKKFCQECRDKLKGLSAKMRKLLASKRRTSDKLNRIRENMTHQLSTYLTKNFEQICIEDLQVKRMTESGAGDVEQPGKDVKRKALRNRLMLNVAPYKLRTQMDYKTDKSGGFLVPVPPHFTSQECSECGYVDEANRKSGLFHCLQCGHTENADVNAAKNIQERGCGLSLSEQGS</sequence>
<name>A0ABP8V0M9_9GAMM</name>
<feature type="domain" description="Transposase putative helix-turn-helix" evidence="5">
    <location>
        <begin position="1"/>
        <end position="39"/>
    </location>
</feature>
<dbReference type="EMBL" id="BAABFL010000130">
    <property type="protein sequence ID" value="GAA4649336.1"/>
    <property type="molecule type" value="Genomic_DNA"/>
</dbReference>
<organism evidence="6 7">
    <name type="scientific">Kistimonas scapharcae</name>
    <dbReference type="NCBI Taxonomy" id="1036133"/>
    <lineage>
        <taxon>Bacteria</taxon>
        <taxon>Pseudomonadati</taxon>
        <taxon>Pseudomonadota</taxon>
        <taxon>Gammaproteobacteria</taxon>
        <taxon>Oceanospirillales</taxon>
        <taxon>Endozoicomonadaceae</taxon>
        <taxon>Kistimonas</taxon>
    </lineage>
</organism>
<protein>
    <recommendedName>
        <fullName evidence="8">Transposase</fullName>
    </recommendedName>
</protein>
<keyword evidence="7" id="KW-1185">Reference proteome</keyword>
<accession>A0ABP8V0M9</accession>
<dbReference type="InterPro" id="IPR010095">
    <property type="entry name" value="Cas12f1-like_TNB"/>
</dbReference>
<dbReference type="InterPro" id="IPR021027">
    <property type="entry name" value="Transposase_put_HTH"/>
</dbReference>
<evidence type="ECO:0000256" key="2">
    <source>
        <dbReference type="ARBA" id="ARBA00022833"/>
    </source>
</evidence>
<evidence type="ECO:0008006" key="8">
    <source>
        <dbReference type="Google" id="ProtNLM"/>
    </source>
</evidence>
<keyword evidence="2" id="KW-0862">Zinc</keyword>
<dbReference type="Pfam" id="PF12323">
    <property type="entry name" value="HTH_OrfB_IS605"/>
    <property type="match status" value="1"/>
</dbReference>
<dbReference type="NCBIfam" id="NF040570">
    <property type="entry name" value="guided_TnpB"/>
    <property type="match status" value="1"/>
</dbReference>
<comment type="caution">
    <text evidence="6">The sequence shown here is derived from an EMBL/GenBank/DDBJ whole genome shotgun (WGS) entry which is preliminary data.</text>
</comment>